<dbReference type="CDD" id="cd00799">
    <property type="entry name" value="INT_Cre_C"/>
    <property type="match status" value="1"/>
</dbReference>
<evidence type="ECO:0000313" key="8">
    <source>
        <dbReference type="Proteomes" id="UP000228751"/>
    </source>
</evidence>
<dbReference type="PROSITE" id="PS51898">
    <property type="entry name" value="TYR_RECOMBINASE"/>
    <property type="match status" value="1"/>
</dbReference>
<evidence type="ECO:0000256" key="2">
    <source>
        <dbReference type="ARBA" id="ARBA00023125"/>
    </source>
</evidence>
<dbReference type="InterPro" id="IPR013762">
    <property type="entry name" value="Integrase-like_cat_sf"/>
</dbReference>
<dbReference type="SUPFAM" id="SSF56349">
    <property type="entry name" value="DNA breaking-rejoining enzymes"/>
    <property type="match status" value="1"/>
</dbReference>
<dbReference type="GO" id="GO:0015074">
    <property type="term" value="P:DNA integration"/>
    <property type="evidence" value="ECO:0007669"/>
    <property type="project" value="UniProtKB-KW"/>
</dbReference>
<dbReference type="InterPro" id="IPR044068">
    <property type="entry name" value="CB"/>
</dbReference>
<keyword evidence="1" id="KW-0229">DNA integration</keyword>
<dbReference type="OrthoDB" id="5513193at2"/>
<proteinExistence type="predicted"/>
<dbReference type="EMBL" id="PEBQ01000164">
    <property type="protein sequence ID" value="PHY93197.1"/>
    <property type="molecule type" value="Genomic_DNA"/>
</dbReference>
<dbReference type="Pfam" id="PF00589">
    <property type="entry name" value="Phage_integrase"/>
    <property type="match status" value="1"/>
</dbReference>
<accession>A0A2G4R9L6</accession>
<comment type="caution">
    <text evidence="7">The sequence shown here is derived from an EMBL/GenBank/DDBJ whole genome shotgun (WGS) entry which is preliminary data.</text>
</comment>
<evidence type="ECO:0000259" key="6">
    <source>
        <dbReference type="PROSITE" id="PS51900"/>
    </source>
</evidence>
<dbReference type="Proteomes" id="UP000228751">
    <property type="component" value="Unassembled WGS sequence"/>
</dbReference>
<dbReference type="SUPFAM" id="SSF47823">
    <property type="entry name" value="lambda integrase-like, N-terminal domain"/>
    <property type="match status" value="1"/>
</dbReference>
<sequence>MDMKWSERRKDGFNLSQEYQKDADAENTIRAYETDWKAFEDWCEKNSLQALPASGETVGAYLAEAGESYAMATLRRRVAAIARRHRHEGMPMDVRQPAIRETLRGIARNHAAPPKQSAALATEEIRKLIEVCDTSDLAGLRDKSIILMGFAGAMRRSEIVALDVSNVRYIEDGMQIIIERSKTDAEAEGTVLTIASGSSPETCPVQALKDWLKEARISYGPLYRKVDRWGRVHETPLVPDAIRQILKKRSDMAGLKGSLMEPISPHGLRAGFVTTAYRGGALDEEIMGHTRHKSLSTMRRYVRRSKLGTKSVSKKIGL</sequence>
<evidence type="ECO:0000256" key="1">
    <source>
        <dbReference type="ARBA" id="ARBA00022908"/>
    </source>
</evidence>
<evidence type="ECO:0000313" key="7">
    <source>
        <dbReference type="EMBL" id="PHY93197.1"/>
    </source>
</evidence>
<name>A0A2G4R9L6_9PROT</name>
<dbReference type="PANTHER" id="PTHR34605">
    <property type="entry name" value="PHAGE_INTEGRASE DOMAIN-CONTAINING PROTEIN"/>
    <property type="match status" value="1"/>
</dbReference>
<evidence type="ECO:0000256" key="3">
    <source>
        <dbReference type="ARBA" id="ARBA00023172"/>
    </source>
</evidence>
<dbReference type="Gene3D" id="1.10.443.10">
    <property type="entry name" value="Intergrase catalytic core"/>
    <property type="match status" value="1"/>
</dbReference>
<dbReference type="InterPro" id="IPR002104">
    <property type="entry name" value="Integrase_catalytic"/>
</dbReference>
<dbReference type="GO" id="GO:0003677">
    <property type="term" value="F:DNA binding"/>
    <property type="evidence" value="ECO:0007669"/>
    <property type="project" value="UniProtKB-UniRule"/>
</dbReference>
<keyword evidence="8" id="KW-1185">Reference proteome</keyword>
<dbReference type="PROSITE" id="PS51900">
    <property type="entry name" value="CB"/>
    <property type="match status" value="1"/>
</dbReference>
<reference evidence="7 8" key="1">
    <citation type="submission" date="2017-10" db="EMBL/GenBank/DDBJ databases">
        <title>Genomic analysis of the genus Acetobacter.</title>
        <authorList>
            <person name="Kim K.H."/>
            <person name="Chun B.H."/>
            <person name="Son A.R."/>
            <person name="Jeon C.O."/>
        </authorList>
    </citation>
    <scope>NUCLEOTIDE SEQUENCE [LARGE SCALE GENOMIC DNA]</scope>
    <source>
        <strain evidence="7 8">LHT 2458</strain>
    </source>
</reference>
<dbReference type="InterPro" id="IPR011010">
    <property type="entry name" value="DNA_brk_join_enz"/>
</dbReference>
<organism evidence="7 8">
    <name type="scientific">Acetobacter pomorum</name>
    <dbReference type="NCBI Taxonomy" id="65959"/>
    <lineage>
        <taxon>Bacteria</taxon>
        <taxon>Pseudomonadati</taxon>
        <taxon>Pseudomonadota</taxon>
        <taxon>Alphaproteobacteria</taxon>
        <taxon>Acetobacterales</taxon>
        <taxon>Acetobacteraceae</taxon>
        <taxon>Acetobacter</taxon>
    </lineage>
</organism>
<protein>
    <submittedName>
        <fullName evidence="7">Integrase</fullName>
    </submittedName>
</protein>
<dbReference type="InterPro" id="IPR052925">
    <property type="entry name" value="Phage_Integrase-like_Recomb"/>
</dbReference>
<feature type="domain" description="Core-binding (CB)" evidence="6">
    <location>
        <begin position="1"/>
        <end position="89"/>
    </location>
</feature>
<feature type="domain" description="Tyr recombinase" evidence="5">
    <location>
        <begin position="115"/>
        <end position="314"/>
    </location>
</feature>
<dbReference type="Pfam" id="PF02899">
    <property type="entry name" value="Phage_int_SAM_1"/>
    <property type="match status" value="1"/>
</dbReference>
<keyword evidence="3" id="KW-0233">DNA recombination</keyword>
<gene>
    <name evidence="7" type="ORF">CSR02_12980</name>
</gene>
<evidence type="ECO:0000256" key="4">
    <source>
        <dbReference type="PROSITE-ProRule" id="PRU01248"/>
    </source>
</evidence>
<dbReference type="AlphaFoldDB" id="A0A2G4R9L6"/>
<dbReference type="PANTHER" id="PTHR34605:SF4">
    <property type="entry name" value="DNA ADENINE METHYLTRANSFERASE"/>
    <property type="match status" value="1"/>
</dbReference>
<dbReference type="InterPro" id="IPR004107">
    <property type="entry name" value="Integrase_SAM-like_N"/>
</dbReference>
<dbReference type="InterPro" id="IPR010998">
    <property type="entry name" value="Integrase_recombinase_N"/>
</dbReference>
<dbReference type="Gene3D" id="1.10.150.130">
    <property type="match status" value="1"/>
</dbReference>
<evidence type="ECO:0000259" key="5">
    <source>
        <dbReference type="PROSITE" id="PS51898"/>
    </source>
</evidence>
<keyword evidence="2 4" id="KW-0238">DNA-binding</keyword>
<dbReference type="GO" id="GO:0006310">
    <property type="term" value="P:DNA recombination"/>
    <property type="evidence" value="ECO:0007669"/>
    <property type="project" value="UniProtKB-KW"/>
</dbReference>